<dbReference type="EMBL" id="LJDB01000075">
    <property type="protein sequence ID" value="ONI38929.1"/>
    <property type="molecule type" value="Genomic_DNA"/>
</dbReference>
<dbReference type="Proteomes" id="UP000188605">
    <property type="component" value="Unassembled WGS sequence"/>
</dbReference>
<evidence type="ECO:0000313" key="2">
    <source>
        <dbReference type="Proteomes" id="UP000188605"/>
    </source>
</evidence>
<keyword evidence="2" id="KW-1185">Reference proteome</keyword>
<comment type="caution">
    <text evidence="1">The sequence shown here is derived from an EMBL/GenBank/DDBJ whole genome shotgun (WGS) entry which is preliminary data.</text>
</comment>
<proteinExistence type="predicted"/>
<protein>
    <submittedName>
        <fullName evidence="1">Uncharacterized protein</fullName>
    </submittedName>
</protein>
<accession>A0ACC8X9T6</accession>
<gene>
    <name evidence="1" type="ORF">AN396_09660</name>
</gene>
<reference evidence="1" key="1">
    <citation type="submission" date="2016-08" db="EMBL/GenBank/DDBJ databases">
        <authorList>
            <person name="Ngugi D.K."/>
            <person name="Miyake S."/>
            <person name="Stingl U."/>
        </authorList>
    </citation>
    <scope>NUCLEOTIDE SEQUENCE</scope>
    <source>
        <strain evidence="1">SCG-B11WGA-EpuloA1</strain>
    </source>
</reference>
<evidence type="ECO:0000313" key="1">
    <source>
        <dbReference type="EMBL" id="ONI38929.1"/>
    </source>
</evidence>
<name>A0ACC8X9T6_9FIRM</name>
<sequence length="88" mass="10567">MDNLEELKRKYHEGYRCIFREQNDGFTIHLKNFEEEKLHTVFSNENMEIGAMENFLEDIEDYVKVTGHDSFCTQKESDIIVEKEEKTE</sequence>
<organism evidence="1 2">
    <name type="scientific">Candidatus Epulonipiscium fishelsonii</name>
    <dbReference type="NCBI Taxonomy" id="77094"/>
    <lineage>
        <taxon>Bacteria</taxon>
        <taxon>Bacillati</taxon>
        <taxon>Bacillota</taxon>
        <taxon>Clostridia</taxon>
        <taxon>Lachnospirales</taxon>
        <taxon>Lachnospiraceae</taxon>
        <taxon>Candidatus Epulonipiscium</taxon>
    </lineage>
</organism>